<reference evidence="1" key="1">
    <citation type="journal article" date="2021" name="Proc. Natl. Acad. Sci. U.S.A.">
        <title>A Catalog of Tens of Thousands of Viruses from Human Metagenomes Reveals Hidden Associations with Chronic Diseases.</title>
        <authorList>
            <person name="Tisza M.J."/>
            <person name="Buck C.B."/>
        </authorList>
    </citation>
    <scope>NUCLEOTIDE SEQUENCE</scope>
    <source>
        <strain evidence="1">CtelJ1</strain>
    </source>
</reference>
<proteinExistence type="predicted"/>
<evidence type="ECO:0008006" key="2">
    <source>
        <dbReference type="Google" id="ProtNLM"/>
    </source>
</evidence>
<organism evidence="1">
    <name type="scientific">CrAss-like virus sp. ctelJ1</name>
    <dbReference type="NCBI Taxonomy" id="2825838"/>
    <lineage>
        <taxon>Viruses</taxon>
        <taxon>Duplodnaviria</taxon>
        <taxon>Heunggongvirae</taxon>
        <taxon>Uroviricota</taxon>
        <taxon>Caudoviricetes</taxon>
        <taxon>Crassvirales</taxon>
    </lineage>
</organism>
<evidence type="ECO:0000313" key="1">
    <source>
        <dbReference type="EMBL" id="DAG00914.1"/>
    </source>
</evidence>
<dbReference type="InterPro" id="IPR057118">
    <property type="entry name" value="R1-like"/>
</dbReference>
<accession>A0A8S5V2D5</accession>
<dbReference type="EMBL" id="BK016184">
    <property type="protein sequence ID" value="DAG00914.1"/>
    <property type="molecule type" value="Genomic_DNA"/>
</dbReference>
<name>A0A8S5V2D5_9CAUD</name>
<dbReference type="Pfam" id="PF24228">
    <property type="entry name" value="CrAss_Ring_1"/>
    <property type="match status" value="1"/>
</dbReference>
<sequence length="227" mass="26099">MEDKTISIKELMDELYLHPMLQSIPLETVVHHVVNFMRILGCPSIFTQKVDILDICKYRAALPCDYVSMISVRDAENVGMAYRYTTDVFHMSEQEKPLVDLTYKIQGGVIYTSTEKGKIEIVYNAIAVDSEGFPLLPDNPTFLRALKDYIKVNYFTILFDLGKIDANVLNQAKQDYAWSVGSAESESNRMSLDKAESFFNQWSTLLLRHTQHNSGFIRNGNKEYFKR</sequence>
<protein>
    <recommendedName>
        <fullName evidence="2">Tail tubular protein</fullName>
    </recommendedName>
</protein>